<sequence>MSRICLKPHSGLNAAKVTVVPDGANTTHTKEESTSGQFHASWSHTTRKKWFVIDVTANQLHVREKGTRGRGDEGTQMERKVEGDEGKDDRGPDSSNLSASSTCRAFCPRETGRLCCPHQGASPPHHALCLGVPLQSHLVSGVNLFCIKESTDEHKEEGKTRGHEHRTKEQL</sequence>
<feature type="region of interest" description="Disordered" evidence="1">
    <location>
        <begin position="151"/>
        <end position="171"/>
    </location>
</feature>
<name>A0A9N7YT70_PLEPL</name>
<keyword evidence="3" id="KW-1185">Reference proteome</keyword>
<proteinExistence type="predicted"/>
<feature type="compositionally biased region" description="Basic and acidic residues" evidence="1">
    <location>
        <begin position="62"/>
        <end position="92"/>
    </location>
</feature>
<dbReference type="EMBL" id="CADEAL010003124">
    <property type="protein sequence ID" value="CAB1443546.1"/>
    <property type="molecule type" value="Genomic_DNA"/>
</dbReference>
<evidence type="ECO:0000313" key="3">
    <source>
        <dbReference type="Proteomes" id="UP001153269"/>
    </source>
</evidence>
<gene>
    <name evidence="2" type="ORF">PLEPLA_LOCUS31262</name>
</gene>
<evidence type="ECO:0000256" key="1">
    <source>
        <dbReference type="SAM" id="MobiDB-lite"/>
    </source>
</evidence>
<organism evidence="2 3">
    <name type="scientific">Pleuronectes platessa</name>
    <name type="common">European plaice</name>
    <dbReference type="NCBI Taxonomy" id="8262"/>
    <lineage>
        <taxon>Eukaryota</taxon>
        <taxon>Metazoa</taxon>
        <taxon>Chordata</taxon>
        <taxon>Craniata</taxon>
        <taxon>Vertebrata</taxon>
        <taxon>Euteleostomi</taxon>
        <taxon>Actinopterygii</taxon>
        <taxon>Neopterygii</taxon>
        <taxon>Teleostei</taxon>
        <taxon>Neoteleostei</taxon>
        <taxon>Acanthomorphata</taxon>
        <taxon>Carangaria</taxon>
        <taxon>Pleuronectiformes</taxon>
        <taxon>Pleuronectoidei</taxon>
        <taxon>Pleuronectidae</taxon>
        <taxon>Pleuronectes</taxon>
    </lineage>
</organism>
<protein>
    <submittedName>
        <fullName evidence="2">Uncharacterized protein</fullName>
    </submittedName>
</protein>
<accession>A0A9N7YT70</accession>
<comment type="caution">
    <text evidence="2">The sequence shown here is derived from an EMBL/GenBank/DDBJ whole genome shotgun (WGS) entry which is preliminary data.</text>
</comment>
<dbReference type="Proteomes" id="UP001153269">
    <property type="component" value="Unassembled WGS sequence"/>
</dbReference>
<reference evidence="2" key="1">
    <citation type="submission" date="2020-03" db="EMBL/GenBank/DDBJ databases">
        <authorList>
            <person name="Weist P."/>
        </authorList>
    </citation>
    <scope>NUCLEOTIDE SEQUENCE</scope>
</reference>
<evidence type="ECO:0000313" key="2">
    <source>
        <dbReference type="EMBL" id="CAB1443546.1"/>
    </source>
</evidence>
<dbReference type="AlphaFoldDB" id="A0A9N7YT70"/>
<feature type="region of interest" description="Disordered" evidence="1">
    <location>
        <begin position="62"/>
        <end position="100"/>
    </location>
</feature>